<evidence type="ECO:0000256" key="4">
    <source>
        <dbReference type="ARBA" id="ARBA00022801"/>
    </source>
</evidence>
<keyword evidence="2" id="KW-0645">Protease</keyword>
<protein>
    <submittedName>
        <fullName evidence="10">Tetratricopeptide (TPR) repeat protein</fullName>
    </submittedName>
</protein>
<dbReference type="PROSITE" id="PS51257">
    <property type="entry name" value="PROKAR_LIPOPROTEIN"/>
    <property type="match status" value="1"/>
</dbReference>
<reference evidence="10 11" key="1">
    <citation type="submission" date="2022-08" db="EMBL/GenBank/DDBJ databases">
        <title>Bacterial and archaeal communities from various locations to study Microbial Dark Matter (Phase II).</title>
        <authorList>
            <person name="Stepanauskas R."/>
        </authorList>
    </citation>
    <scope>NUCLEOTIDE SEQUENCE [LARGE SCALE GENOMIC DNA]</scope>
    <source>
        <strain evidence="10 11">PD1</strain>
    </source>
</reference>
<dbReference type="SMART" id="SM00028">
    <property type="entry name" value="TPR"/>
    <property type="match status" value="2"/>
</dbReference>
<evidence type="ECO:0000259" key="9">
    <source>
        <dbReference type="Pfam" id="PF01435"/>
    </source>
</evidence>
<dbReference type="Pfam" id="PF14559">
    <property type="entry name" value="TPR_19"/>
    <property type="match status" value="1"/>
</dbReference>
<dbReference type="RefSeq" id="WP_259095733.1">
    <property type="nucleotide sequence ID" value="NZ_CP130454.1"/>
</dbReference>
<gene>
    <name evidence="10" type="ORF">M2350_001785</name>
</gene>
<proteinExistence type="predicted"/>
<keyword evidence="3" id="KW-0479">Metal-binding</keyword>
<dbReference type="Pfam" id="PF01435">
    <property type="entry name" value="Peptidase_M48"/>
    <property type="match status" value="1"/>
</dbReference>
<dbReference type="InterPro" id="IPR011990">
    <property type="entry name" value="TPR-like_helical_dom_sf"/>
</dbReference>
<dbReference type="InterPro" id="IPR001915">
    <property type="entry name" value="Peptidase_M48"/>
</dbReference>
<name>A0ABT2EN43_9BACT</name>
<comment type="cofactor">
    <cofactor evidence="1">
        <name>Zn(2+)</name>
        <dbReference type="ChEBI" id="CHEBI:29105"/>
    </cofactor>
</comment>
<accession>A0ABT2EN43</accession>
<dbReference type="EMBL" id="JANUCP010000003">
    <property type="protein sequence ID" value="MCS3919372.1"/>
    <property type="molecule type" value="Genomic_DNA"/>
</dbReference>
<dbReference type="Gene3D" id="1.25.40.10">
    <property type="entry name" value="Tetratricopeptide repeat domain"/>
    <property type="match status" value="1"/>
</dbReference>
<dbReference type="CDD" id="cd07332">
    <property type="entry name" value="M48C_Oma1_like"/>
    <property type="match status" value="1"/>
</dbReference>
<keyword evidence="4" id="KW-0378">Hydrolase</keyword>
<evidence type="ECO:0000256" key="8">
    <source>
        <dbReference type="SAM" id="MobiDB-lite"/>
    </source>
</evidence>
<keyword evidence="5" id="KW-0862">Zinc</keyword>
<sequence length="713" mass="79703">MRWRHLGAIMVLPFLLALVGCDLDREIEKLLGAIAQTFWELGFERSEDPLLAELTETTGRKVAEVSPRKDMPIKFRVLNTGEVNAVALPNGRIYVFRGMLEASDTEDELAAVLAHEVGHVAGRHSLKQFRLSLGISLLADLLNLNKRGETIQTLAGLAASLYELGYSRQHERDADNYALRLALLAGYDPKGSVALFEKFAKNEGKPARWLIYLSTHPPSTERLERAKRANEDLGRIYPDLPAFAAHAMVAAGYAQRGLYRHAALHYEAAVKLQPSYVPAVLGLAQAREELQEWDEAKKWYERALELEPQNEMARQGLERVKSASQNSAPSALHPAPKQTLALKWLERALSEWEQVERQWAEGQQTAFSATGNAALQVKNLWSQMRSIPLRFGPISITFSQSERRDQRNSDDVFSWRDATRLDNLMRTRDEVAEDCARTLAAFQIAMSEVESVFEDARYATGLWLRALRDWQRLVAHGHNLPQGVVSASDESSRILFRVAVAFERDAMAVRDIERQITRAVSALAEAANLLQRQRSSFVWLAETKLQLARSALQSATADLHSLLSRTKEKRAQVDKALLSAYQTRLSALEMKTPLPSEGKAPAPVVRKVVAYHLRVSEDKVVAVREKTPDIGATALIIAFAKAKRVEPEKLLANVDFGSDWLSKLIGDRAPSGVRVALRWLANAWERDWELAEGSEGQKSAQPDGGDTTKDDEQ</sequence>
<evidence type="ECO:0000256" key="6">
    <source>
        <dbReference type="ARBA" id="ARBA00023049"/>
    </source>
</evidence>
<evidence type="ECO:0000256" key="1">
    <source>
        <dbReference type="ARBA" id="ARBA00001947"/>
    </source>
</evidence>
<evidence type="ECO:0000256" key="3">
    <source>
        <dbReference type="ARBA" id="ARBA00022723"/>
    </source>
</evidence>
<dbReference type="Gene3D" id="3.30.2010.10">
    <property type="entry name" value="Metalloproteases ('zincins'), catalytic domain"/>
    <property type="match status" value="1"/>
</dbReference>
<evidence type="ECO:0000256" key="7">
    <source>
        <dbReference type="PROSITE-ProRule" id="PRU00339"/>
    </source>
</evidence>
<evidence type="ECO:0000313" key="10">
    <source>
        <dbReference type="EMBL" id="MCS3919372.1"/>
    </source>
</evidence>
<dbReference type="PROSITE" id="PS50005">
    <property type="entry name" value="TPR"/>
    <property type="match status" value="1"/>
</dbReference>
<feature type="region of interest" description="Disordered" evidence="8">
    <location>
        <begin position="690"/>
        <end position="713"/>
    </location>
</feature>
<dbReference type="Proteomes" id="UP001204798">
    <property type="component" value="Unassembled WGS sequence"/>
</dbReference>
<keyword evidence="6" id="KW-0482">Metalloprotease</keyword>
<dbReference type="InterPro" id="IPR019734">
    <property type="entry name" value="TPR_rpt"/>
</dbReference>
<evidence type="ECO:0000313" key="11">
    <source>
        <dbReference type="Proteomes" id="UP001204798"/>
    </source>
</evidence>
<feature type="domain" description="Peptidase M48" evidence="9">
    <location>
        <begin position="57"/>
        <end position="228"/>
    </location>
</feature>
<dbReference type="PANTHER" id="PTHR22726:SF1">
    <property type="entry name" value="METALLOENDOPEPTIDASE OMA1, MITOCHONDRIAL"/>
    <property type="match status" value="1"/>
</dbReference>
<evidence type="ECO:0000256" key="5">
    <source>
        <dbReference type="ARBA" id="ARBA00022833"/>
    </source>
</evidence>
<evidence type="ECO:0000256" key="2">
    <source>
        <dbReference type="ARBA" id="ARBA00022670"/>
    </source>
</evidence>
<dbReference type="SUPFAM" id="SSF48452">
    <property type="entry name" value="TPR-like"/>
    <property type="match status" value="1"/>
</dbReference>
<keyword evidence="7" id="KW-0802">TPR repeat</keyword>
<keyword evidence="11" id="KW-1185">Reference proteome</keyword>
<dbReference type="InterPro" id="IPR051156">
    <property type="entry name" value="Mito/Outer_Membr_Metalloprot"/>
</dbReference>
<feature type="repeat" description="TPR" evidence="7">
    <location>
        <begin position="277"/>
        <end position="310"/>
    </location>
</feature>
<dbReference type="PANTHER" id="PTHR22726">
    <property type="entry name" value="METALLOENDOPEPTIDASE OMA1"/>
    <property type="match status" value="1"/>
</dbReference>
<comment type="caution">
    <text evidence="10">The sequence shown here is derived from an EMBL/GenBank/DDBJ whole genome shotgun (WGS) entry which is preliminary data.</text>
</comment>
<organism evidence="10 11">
    <name type="scientific">Candidatus Fervidibacter sacchari</name>
    <dbReference type="NCBI Taxonomy" id="1448929"/>
    <lineage>
        <taxon>Bacteria</taxon>
        <taxon>Candidatus Fervidibacterota</taxon>
        <taxon>Candidatus Fervidibacter</taxon>
    </lineage>
</organism>